<sequence length="533" mass="59322">MAVALQTEASTDDVLRDAEDAFPAIFSVEAPRDVLGGLWSGIKCVLSGVLVGLAGVIAQPIEGARDAGVVGCFKGLGTGLLVGVFFSITGLCTGVFQALHRCGHEAVEYALRGVAATPRAICMASRGWAWDSESATWKEPKVYSLPEEAEVLIGDDEAEEREQQEQLPRRRVVDTFYYDQLGVATNASQKEIRRAYFQKSRQCHPDKTSEENAKERFQAISEAYQVLSDAARRQEYDQRGRDAKEGFIDAKVFFSVLLGADALAPYIGRLRITEMFGQDFFERPGLNDTEFSQARRQVKLAVTLAEKLDCIRSGDRGKLQEARDEAQGILEKDPSLQRFISEIAWVYSNRADWYLASYTNTLGSWSMGAVSSRAHGRGREASQQAHTAKLALHSFWKLRRIVQEADEKEKAEKAEQKQESRAEKEEESKAPAEQERHKADEIEELPVSISSALPTFMETFWSLSSHDITSTLDKVLERVLRDGSIDVAARCERARALRELAEALQQTTKEAAAEKGGECQRFEKAFMASVARD</sequence>
<organism evidence="3 4">
    <name type="scientific">Durusdinium trenchii</name>
    <dbReference type="NCBI Taxonomy" id="1381693"/>
    <lineage>
        <taxon>Eukaryota</taxon>
        <taxon>Sar</taxon>
        <taxon>Alveolata</taxon>
        <taxon>Dinophyceae</taxon>
        <taxon>Suessiales</taxon>
        <taxon>Symbiodiniaceae</taxon>
        <taxon>Durusdinium</taxon>
    </lineage>
</organism>
<accession>A0ABP0LMD0</accession>
<keyword evidence="4" id="KW-1185">Reference proteome</keyword>
<feature type="domain" description="J" evidence="2">
    <location>
        <begin position="176"/>
        <end position="240"/>
    </location>
</feature>
<dbReference type="Pfam" id="PF14308">
    <property type="entry name" value="DnaJ-X"/>
    <property type="match status" value="1"/>
</dbReference>
<protein>
    <recommendedName>
        <fullName evidence="2">J domain-containing protein</fullName>
    </recommendedName>
</protein>
<reference evidence="3 4" key="1">
    <citation type="submission" date="2024-02" db="EMBL/GenBank/DDBJ databases">
        <authorList>
            <person name="Chen Y."/>
            <person name="Shah S."/>
            <person name="Dougan E. K."/>
            <person name="Thang M."/>
            <person name="Chan C."/>
        </authorList>
    </citation>
    <scope>NUCLEOTIDE SEQUENCE [LARGE SCALE GENOMIC DNA]</scope>
</reference>
<name>A0ABP0LMD0_9DINO</name>
<comment type="caution">
    <text evidence="3">The sequence shown here is derived from an EMBL/GenBank/DDBJ whole genome shotgun (WGS) entry which is preliminary data.</text>
</comment>
<dbReference type="PANTHER" id="PTHR44094:SF8">
    <property type="entry name" value="DNAJ HEAT SHOCK N-TERMINAL DOMAIN-CONTAINING PROTEIN-RELATED"/>
    <property type="match status" value="1"/>
</dbReference>
<dbReference type="PROSITE" id="PS00636">
    <property type="entry name" value="DNAJ_1"/>
    <property type="match status" value="1"/>
</dbReference>
<dbReference type="Pfam" id="PF00226">
    <property type="entry name" value="DnaJ"/>
    <property type="match status" value="1"/>
</dbReference>
<dbReference type="PANTHER" id="PTHR44094">
    <property type="entry name" value="DNAJ HEAT SHOCK N-TERMINAL DOMAIN-CONTAINING PROTEIN"/>
    <property type="match status" value="1"/>
</dbReference>
<dbReference type="CDD" id="cd06257">
    <property type="entry name" value="DnaJ"/>
    <property type="match status" value="1"/>
</dbReference>
<evidence type="ECO:0000313" key="4">
    <source>
        <dbReference type="Proteomes" id="UP001642484"/>
    </source>
</evidence>
<dbReference type="InterPro" id="IPR026894">
    <property type="entry name" value="DnaJ_X"/>
</dbReference>
<evidence type="ECO:0000259" key="2">
    <source>
        <dbReference type="PROSITE" id="PS50076"/>
    </source>
</evidence>
<gene>
    <name evidence="3" type="ORF">CCMP2556_LOCUS21644</name>
</gene>
<evidence type="ECO:0000256" key="1">
    <source>
        <dbReference type="SAM" id="MobiDB-lite"/>
    </source>
</evidence>
<dbReference type="Gene3D" id="1.10.287.110">
    <property type="entry name" value="DnaJ domain"/>
    <property type="match status" value="1"/>
</dbReference>
<dbReference type="InterPro" id="IPR018253">
    <property type="entry name" value="DnaJ_domain_CS"/>
</dbReference>
<feature type="region of interest" description="Disordered" evidence="1">
    <location>
        <begin position="407"/>
        <end position="440"/>
    </location>
</feature>
<proteinExistence type="predicted"/>
<dbReference type="SMART" id="SM00271">
    <property type="entry name" value="DnaJ"/>
    <property type="match status" value="1"/>
</dbReference>
<dbReference type="InterPro" id="IPR001623">
    <property type="entry name" value="DnaJ_domain"/>
</dbReference>
<dbReference type="InterPro" id="IPR052423">
    <property type="entry name" value="EMIR"/>
</dbReference>
<dbReference type="PRINTS" id="PR00625">
    <property type="entry name" value="JDOMAIN"/>
</dbReference>
<dbReference type="InterPro" id="IPR036869">
    <property type="entry name" value="J_dom_sf"/>
</dbReference>
<dbReference type="PROSITE" id="PS50076">
    <property type="entry name" value="DNAJ_2"/>
    <property type="match status" value="1"/>
</dbReference>
<dbReference type="EMBL" id="CAXAMN010013213">
    <property type="protein sequence ID" value="CAK9040103.1"/>
    <property type="molecule type" value="Genomic_DNA"/>
</dbReference>
<dbReference type="SUPFAM" id="SSF46565">
    <property type="entry name" value="Chaperone J-domain"/>
    <property type="match status" value="1"/>
</dbReference>
<dbReference type="Proteomes" id="UP001642484">
    <property type="component" value="Unassembled WGS sequence"/>
</dbReference>
<evidence type="ECO:0000313" key="3">
    <source>
        <dbReference type="EMBL" id="CAK9040103.1"/>
    </source>
</evidence>